<comment type="caution">
    <text evidence="1">The sequence shown here is derived from an EMBL/GenBank/DDBJ whole genome shotgun (WGS) entry which is preliminary data.</text>
</comment>
<protein>
    <submittedName>
        <fullName evidence="1">Uncharacterized protein</fullName>
    </submittedName>
</protein>
<evidence type="ECO:0000313" key="1">
    <source>
        <dbReference type="EMBL" id="ERL55301.1"/>
    </source>
</evidence>
<keyword evidence="2" id="KW-1185">Reference proteome</keyword>
<dbReference type="PATRIC" id="fig|1354303.4.peg.1793"/>
<proteinExistence type="predicted"/>
<dbReference type="Proteomes" id="UP000016761">
    <property type="component" value="Unassembled WGS sequence"/>
</dbReference>
<gene>
    <name evidence="1" type="ORF">M917_1825</name>
</gene>
<dbReference type="AlphaFoldDB" id="U4T552"/>
<sequence length="43" mass="5120">MPFTNDNRIILKLFNIIRTKKIEKNIMRTKPTLVLMVIALHKL</sequence>
<reference evidence="1 2" key="1">
    <citation type="journal article" date="2013" name="Genome Announc.">
        <title>Draft Genome Sequence of Psychrobacter aquaticus Strain CMS 56T, Isolated from a Cyanobacterial Mat Sample Collected from Water Bodies in the McMurdo Dry Valley Region of Antarctica.</title>
        <authorList>
            <person name="Reddy G.S."/>
            <person name="Ara S."/>
            <person name="Singh A."/>
            <person name="Kumar Pinnaka A."/>
            <person name="Shivaji S."/>
        </authorList>
    </citation>
    <scope>NUCLEOTIDE SEQUENCE [LARGE SCALE GENOMIC DNA]</scope>
    <source>
        <strain evidence="1 2">CMS 56</strain>
    </source>
</reference>
<accession>U4T552</accession>
<organism evidence="1 2">
    <name type="scientific">Psychrobacter aquaticus CMS 56</name>
    <dbReference type="NCBI Taxonomy" id="1354303"/>
    <lineage>
        <taxon>Bacteria</taxon>
        <taxon>Pseudomonadati</taxon>
        <taxon>Pseudomonadota</taxon>
        <taxon>Gammaproteobacteria</taxon>
        <taxon>Moraxellales</taxon>
        <taxon>Moraxellaceae</taxon>
        <taxon>Psychrobacter</taxon>
    </lineage>
</organism>
<evidence type="ECO:0000313" key="2">
    <source>
        <dbReference type="Proteomes" id="UP000016761"/>
    </source>
</evidence>
<name>U4T552_9GAMM</name>
<dbReference type="EMBL" id="AUSW01000032">
    <property type="protein sequence ID" value="ERL55301.1"/>
    <property type="molecule type" value="Genomic_DNA"/>
</dbReference>